<keyword evidence="3" id="KW-1185">Reference proteome</keyword>
<accession>A0ABT7ACG0</accession>
<dbReference type="InterPro" id="IPR018389">
    <property type="entry name" value="DctP_fam"/>
</dbReference>
<protein>
    <submittedName>
        <fullName evidence="2">TRAP transporter substrate-binding protein</fullName>
    </submittedName>
</protein>
<dbReference type="InterPro" id="IPR006311">
    <property type="entry name" value="TAT_signal"/>
</dbReference>
<dbReference type="Pfam" id="PF03480">
    <property type="entry name" value="DctP"/>
    <property type="match status" value="1"/>
</dbReference>
<dbReference type="PANTHER" id="PTHR33376">
    <property type="match status" value="1"/>
</dbReference>
<evidence type="ECO:0000313" key="3">
    <source>
        <dbReference type="Proteomes" id="UP001321492"/>
    </source>
</evidence>
<dbReference type="RefSeq" id="WP_283739026.1">
    <property type="nucleotide sequence ID" value="NZ_JASJEV010000001.1"/>
</dbReference>
<sequence>MAIDRRQFLSSAAGAVAAPAVLRASPARAADVVLKLHHFLPATSNAHQNFLLPWSKKIEAESGGRLKIQIFPSMQLGGTPPQLFDQARDGVVDLIWTLPGNTPGRFPKIEVIELPFIGAQRGIVNSRAIQEFSEKHLKDELHEVHPICVWANDRNVFHARKEIRTMEDLKGLKIRFPARLAGEALKTLGANAIGMPIPQVPESLAQGVLDGCLVPWEVVPALKIHELVKFHTEIPGSPTLYTSTHLLAMNKARFASLPAELKDVLDRNSGQLAASMAGRAWDDMVPQAMALVQRRSNSVYTLPASELERWKAATRPVTDAWLAQMKDKGTDGGKLVEEMQALVAKYDKA</sequence>
<evidence type="ECO:0000256" key="1">
    <source>
        <dbReference type="ARBA" id="ARBA00022729"/>
    </source>
</evidence>
<keyword evidence="1" id="KW-0732">Signal</keyword>
<evidence type="ECO:0000313" key="2">
    <source>
        <dbReference type="EMBL" id="MDJ1157047.1"/>
    </source>
</evidence>
<dbReference type="NCBIfam" id="NF037995">
    <property type="entry name" value="TRAP_S1"/>
    <property type="match status" value="1"/>
</dbReference>
<comment type="caution">
    <text evidence="2">The sequence shown here is derived from an EMBL/GenBank/DDBJ whole genome shotgun (WGS) entry which is preliminary data.</text>
</comment>
<dbReference type="CDD" id="cd13665">
    <property type="entry name" value="PBP2_TRAP_Dctp3_4"/>
    <property type="match status" value="1"/>
</dbReference>
<dbReference type="EMBL" id="JASJEV010000001">
    <property type="protein sequence ID" value="MDJ1157047.1"/>
    <property type="molecule type" value="Genomic_DNA"/>
</dbReference>
<dbReference type="PROSITE" id="PS51318">
    <property type="entry name" value="TAT"/>
    <property type="match status" value="1"/>
</dbReference>
<reference evidence="2 3" key="1">
    <citation type="submission" date="2023-05" db="EMBL/GenBank/DDBJ databases">
        <title>Chelatococcus sp. nov., a moderately thermophilic bacterium isolated from hot spring microbial mat.</title>
        <authorList>
            <person name="Hu C.-J."/>
            <person name="Li W.-J."/>
        </authorList>
    </citation>
    <scope>NUCLEOTIDE SEQUENCE [LARGE SCALE GENOMIC DNA]</scope>
    <source>
        <strain evidence="2 3">SYSU G07232</strain>
    </source>
</reference>
<dbReference type="InterPro" id="IPR038404">
    <property type="entry name" value="TRAP_DctP_sf"/>
</dbReference>
<dbReference type="Gene3D" id="3.40.190.170">
    <property type="entry name" value="Bacterial extracellular solute-binding protein, family 7"/>
    <property type="match status" value="1"/>
</dbReference>
<proteinExistence type="predicted"/>
<organism evidence="2 3">
    <name type="scientific">Chelatococcus albus</name>
    <dbReference type="NCBI Taxonomy" id="3047466"/>
    <lineage>
        <taxon>Bacteria</taxon>
        <taxon>Pseudomonadati</taxon>
        <taxon>Pseudomonadota</taxon>
        <taxon>Alphaproteobacteria</taxon>
        <taxon>Hyphomicrobiales</taxon>
        <taxon>Chelatococcaceae</taxon>
        <taxon>Chelatococcus</taxon>
    </lineage>
</organism>
<gene>
    <name evidence="2" type="ORF">QNA08_02190</name>
</gene>
<name>A0ABT7ACG0_9HYPH</name>
<dbReference type="PANTHER" id="PTHR33376:SF15">
    <property type="entry name" value="BLL6794 PROTEIN"/>
    <property type="match status" value="1"/>
</dbReference>
<dbReference type="Proteomes" id="UP001321492">
    <property type="component" value="Unassembled WGS sequence"/>
</dbReference>